<evidence type="ECO:0000256" key="1">
    <source>
        <dbReference type="SAM" id="SignalP"/>
    </source>
</evidence>
<evidence type="ECO:0000313" key="2">
    <source>
        <dbReference type="EMBL" id="CUK26567.1"/>
    </source>
</evidence>
<dbReference type="EMBL" id="CYUE01000020">
    <property type="protein sequence ID" value="CUK26567.1"/>
    <property type="molecule type" value="Genomic_DNA"/>
</dbReference>
<keyword evidence="3" id="KW-1185">Reference proteome</keyword>
<organism evidence="2 3">
    <name type="scientific">Cognatishimia activa</name>
    <dbReference type="NCBI Taxonomy" id="1715691"/>
    <lineage>
        <taxon>Bacteria</taxon>
        <taxon>Pseudomonadati</taxon>
        <taxon>Pseudomonadota</taxon>
        <taxon>Alphaproteobacteria</taxon>
        <taxon>Rhodobacterales</taxon>
        <taxon>Paracoccaceae</taxon>
        <taxon>Cognatishimia</taxon>
    </lineage>
</organism>
<evidence type="ECO:0008006" key="4">
    <source>
        <dbReference type="Google" id="ProtNLM"/>
    </source>
</evidence>
<dbReference type="STRING" id="1715691.TA5113_01209"/>
<dbReference type="PROSITE" id="PS51257">
    <property type="entry name" value="PROKAR_LIPOPROTEIN"/>
    <property type="match status" value="1"/>
</dbReference>
<sequence length="107" mass="11452">MKIVKLCVALTAMTALAGCFSEERGLGVSEISDKTVDGGYDAKPLTDLVAGIWVDPNGCHHWIIDDGNEGYMDARLDRYGKPVCAPIAPPNHATGDYKKGTIFNDPA</sequence>
<feature type="signal peptide" evidence="1">
    <location>
        <begin position="1"/>
        <end position="17"/>
    </location>
</feature>
<dbReference type="RefSeq" id="WP_058315444.1">
    <property type="nucleotide sequence ID" value="NZ_CYTO01000009.1"/>
</dbReference>
<keyword evidence="1" id="KW-0732">Signal</keyword>
<proteinExistence type="predicted"/>
<feature type="chain" id="PRO_5006065581" description="Lipoprotein" evidence="1">
    <location>
        <begin position="18"/>
        <end position="107"/>
    </location>
</feature>
<name>A0A0P1ISV6_9RHOB</name>
<gene>
    <name evidence="2" type="ORF">TA5114_02382</name>
</gene>
<dbReference type="Proteomes" id="UP000051184">
    <property type="component" value="Unassembled WGS sequence"/>
</dbReference>
<dbReference type="OrthoDB" id="7859745at2"/>
<reference evidence="3" key="1">
    <citation type="submission" date="2015-09" db="EMBL/GenBank/DDBJ databases">
        <authorList>
            <person name="Rodrigo-Torres Lidia"/>
            <person name="Arahal R.David."/>
        </authorList>
    </citation>
    <scope>NUCLEOTIDE SEQUENCE [LARGE SCALE GENOMIC DNA]</scope>
    <source>
        <strain evidence="3">CECT 5114</strain>
    </source>
</reference>
<accession>A0A0P1ISV6</accession>
<evidence type="ECO:0000313" key="3">
    <source>
        <dbReference type="Proteomes" id="UP000051184"/>
    </source>
</evidence>
<protein>
    <recommendedName>
        <fullName evidence="4">Lipoprotein</fullName>
    </recommendedName>
</protein>
<dbReference type="AlphaFoldDB" id="A0A0P1ISV6"/>